<feature type="domain" description="Cadherin" evidence="14">
    <location>
        <begin position="616"/>
        <end position="696"/>
    </location>
</feature>
<evidence type="ECO:0000256" key="5">
    <source>
        <dbReference type="ARBA" id="ARBA00022729"/>
    </source>
</evidence>
<evidence type="ECO:0000256" key="3">
    <source>
        <dbReference type="ARBA" id="ARBA00022536"/>
    </source>
</evidence>
<keyword evidence="6" id="KW-0677">Repeat</keyword>
<feature type="domain" description="Cadherin" evidence="14">
    <location>
        <begin position="903"/>
        <end position="1002"/>
    </location>
</feature>
<evidence type="ECO:0000256" key="9">
    <source>
        <dbReference type="ARBA" id="ARBA00022989"/>
    </source>
</evidence>
<dbReference type="InterPro" id="IPR002126">
    <property type="entry name" value="Cadherin-like_dom"/>
</dbReference>
<dbReference type="GO" id="GO:0005509">
    <property type="term" value="F:calcium ion binding"/>
    <property type="evidence" value="ECO:0007669"/>
    <property type="project" value="UniProtKB-UniRule"/>
</dbReference>
<evidence type="ECO:0000256" key="10">
    <source>
        <dbReference type="ARBA" id="ARBA00023136"/>
    </source>
</evidence>
<feature type="domain" description="Cadherin" evidence="14">
    <location>
        <begin position="1215"/>
        <end position="1319"/>
    </location>
</feature>
<evidence type="ECO:0000256" key="12">
    <source>
        <dbReference type="ARBA" id="ARBA00023180"/>
    </source>
</evidence>
<dbReference type="GO" id="GO:0007156">
    <property type="term" value="P:homophilic cell adhesion via plasma membrane adhesion molecules"/>
    <property type="evidence" value="ECO:0007669"/>
    <property type="project" value="InterPro"/>
</dbReference>
<evidence type="ECO:0000259" key="14">
    <source>
        <dbReference type="PROSITE" id="PS50268"/>
    </source>
</evidence>
<keyword evidence="16" id="KW-1185">Reference proteome</keyword>
<organism evidence="15 16">
    <name type="scientific">Pinctada imbricata</name>
    <name type="common">Atlantic pearl-oyster</name>
    <name type="synonym">Pinctada martensii</name>
    <dbReference type="NCBI Taxonomy" id="66713"/>
    <lineage>
        <taxon>Eukaryota</taxon>
        <taxon>Metazoa</taxon>
        <taxon>Spiralia</taxon>
        <taxon>Lophotrochozoa</taxon>
        <taxon>Mollusca</taxon>
        <taxon>Bivalvia</taxon>
        <taxon>Autobranchia</taxon>
        <taxon>Pteriomorphia</taxon>
        <taxon>Pterioida</taxon>
        <taxon>Pterioidea</taxon>
        <taxon>Pteriidae</taxon>
        <taxon>Pinctada</taxon>
    </lineage>
</organism>
<feature type="domain" description="Cadherin" evidence="14">
    <location>
        <begin position="290"/>
        <end position="395"/>
    </location>
</feature>
<dbReference type="PROSITE" id="PS00232">
    <property type="entry name" value="CADHERIN_1"/>
    <property type="match status" value="5"/>
</dbReference>
<reference evidence="15" key="1">
    <citation type="submission" date="2019-08" db="EMBL/GenBank/DDBJ databases">
        <title>The improved chromosome-level genome for the pearl oyster Pinctada fucata martensii using PacBio sequencing and Hi-C.</title>
        <authorList>
            <person name="Zheng Z."/>
        </authorList>
    </citation>
    <scope>NUCLEOTIDE SEQUENCE</scope>
    <source>
        <strain evidence="15">ZZ-2019</strain>
        <tissue evidence="15">Adductor muscle</tissue>
    </source>
</reference>
<dbReference type="EMBL" id="VSWD01000005">
    <property type="protein sequence ID" value="KAK3101524.1"/>
    <property type="molecule type" value="Genomic_DNA"/>
</dbReference>
<proteinExistence type="predicted"/>
<dbReference type="InterPro" id="IPR050174">
    <property type="entry name" value="Protocadherin/Cadherin-CA"/>
</dbReference>
<dbReference type="GO" id="GO:0007163">
    <property type="term" value="P:establishment or maintenance of cell polarity"/>
    <property type="evidence" value="ECO:0007669"/>
    <property type="project" value="UniProtKB-ARBA"/>
</dbReference>
<dbReference type="Proteomes" id="UP001186944">
    <property type="component" value="Unassembled WGS sequence"/>
</dbReference>
<dbReference type="InterPro" id="IPR020894">
    <property type="entry name" value="Cadherin_CS"/>
</dbReference>
<dbReference type="CDD" id="cd11304">
    <property type="entry name" value="Cadherin_repeat"/>
    <property type="match status" value="16"/>
</dbReference>
<keyword evidence="9" id="KW-1133">Transmembrane helix</keyword>
<dbReference type="PROSITE" id="PS50268">
    <property type="entry name" value="CADHERIN_2"/>
    <property type="match status" value="17"/>
</dbReference>
<feature type="domain" description="Cadherin" evidence="14">
    <location>
        <begin position="697"/>
        <end position="796"/>
    </location>
</feature>
<evidence type="ECO:0000256" key="2">
    <source>
        <dbReference type="ARBA" id="ARBA00022475"/>
    </source>
</evidence>
<comment type="caution">
    <text evidence="15">The sequence shown here is derived from an EMBL/GenBank/DDBJ whole genome shotgun (WGS) entry which is preliminary data.</text>
</comment>
<keyword evidence="5" id="KW-0732">Signal</keyword>
<feature type="domain" description="Cadherin" evidence="14">
    <location>
        <begin position="797"/>
        <end position="900"/>
    </location>
</feature>
<keyword evidence="2" id="KW-1003">Cell membrane</keyword>
<feature type="domain" description="Cadherin" evidence="14">
    <location>
        <begin position="1425"/>
        <end position="1526"/>
    </location>
</feature>
<accession>A0AA88YAH9</accession>
<keyword evidence="12" id="KW-0325">Glycoprotein</keyword>
<keyword evidence="4" id="KW-0812">Transmembrane</keyword>
<feature type="domain" description="Cadherin" evidence="14">
    <location>
        <begin position="1105"/>
        <end position="1214"/>
    </location>
</feature>
<protein>
    <recommendedName>
        <fullName evidence="14">Cadherin domain-containing protein</fullName>
    </recommendedName>
</protein>
<evidence type="ECO:0000256" key="4">
    <source>
        <dbReference type="ARBA" id="ARBA00022692"/>
    </source>
</evidence>
<sequence length="1729" mass="182429">NTAPNCDPAYRPVDVDEDVTPTHTVVTLLCTDVDSGADGTLSYTIVSGDVDSNFQVTNAGVLQLTGVVDYDVGTRLYNPWKVTVSENTARGTLIASLTPYDDDFNEDYVNQETRISVLTAGDFFFVDKSSGAVYLRKSLDFETAQSHTVSLQIEDVNVDNSTKKENTGSLIVTVDDVNDNYPSCGSVHFSAAIRSETDVVDTDVQDLACTDAETNNLRYTIETGNTLNKFKVNQGILKLAAQIDVDTEPNSFTVTIAVKDRGSPVHTSTVTVDVFVSGVDDNPVVWNTADDGVYDVSVAENSALGTFIALISATDADLAGTPESEISYAIEDSGSIFGIETDTGRIFLAQGTLDRETQETHVISISAYPTYNAANKILGNVTVTLSDVNDNTPTWTQNIYTVTIPEDSTVNTPVITVAATDPDKDTNGQISYSIISGNAVPGCSFVINLSSGAISPATSLDFESATSCVLVVQAQDGASPASVATSTVAITVTGVNEFPPTFAGPYTTNVPEDTAIGTTLYTVTATDIDSGSDGSLKYTLTSHTTVFSIEEDTGKIVLINSLDRETLPAYNLDVEAADTSLTATTIVTINVDDVNDFAPSCTPVFNVNAIIPITIGQTVQSLGCTDNDSGVNAQLTYTFISGNTNTDFAVVTGDVLYNKQPTQSNYQLKIQVSDSAVTPKSTTTFVVVNIETDPVFTNLPGNANVIESALEGTVVFTVSGNAASNQKTFSIISGNTDQMFTIDTYTGQIMTISPLDRETANSYSLGIRISDVVFSRTADSTLSITVDDANDAVPTFASNFYDLSVSEDLAPNSVIQTIIASDADTGTNAAVTYSITSGNGESKFSIDASGQLLLDAALDAETTKTYTLTVQAVDNGSPVLTGSTTVLVKVQNVDEFSPQFIVVGGTYTHSLAEDTAVGALVFTVTAQDDDIDTVISYSITGGNDGSFVIDSSAGSIFLAKFLDRETTPSYTLTLTANNGQGDTVSATLDITVTDTNDNDPVFSQTLYNMQVNEDQTIGAVIGQVTVSDRDEGTNGAITLSILNGNTGNAFRLDNSNIEVNANLNFETLSNYVLIVHAQDQGAIVRTATATVAVEITPTYQQPRFALATVSVSITEVTALNTVIYDADATVNGATEGADPTGDLDYVILSGNSAGKFSINVLSGEVSVIGSLDRDTVDTYTLTIQATNRYSTPVLRDAMTLTVTLTDVNDNAPIFSTATYNFNVNEGVPLNTPVGTVSATDADSGINQAFSFVLTSGEGLTDFVLDSSTGLIQVNTVISASTKSSYAFKITATDTGSPQLSSTADVLISVNDLNDQVPTFDSSTYNIQVNELVTVGQAITILNANDGDLGANGVVTYRIQSGNDDHKFSLGSNDGLLSVTSVLDRETTDNYNLIVVAEDAGTPANVGTATVSITVLDANDNEPIFTQGTYPVTLGRLDPIGTAMVQLVATDRDSGANSEVEFYKISGDTDNNFLIDQTTGQVSTVNELTNAADTYDVVIHAIDKGIPKLTSTSTVRVTVVPLNTPSVSQFSFSVDETVSVSFDVGTITPDNMHNPGATIIYSIVSGNTNSDFSIGTNTGELKTAKQLNYESINEYYLTINITDQSNPTVTYNKVCRVSVLDANDNTPIFSPSVMNILLVENVPVGYTVSTVTATDPDSGTNGAIAYTIDPSNALANSMFSIQNTNEIVTTAVPDFESVTQVAFSLFAIDSGSPSLTGVASVVIDIFDVLD</sequence>
<comment type="subcellular location">
    <subcellularLocation>
        <location evidence="1">Cell membrane</location>
        <topology evidence="1">Single-pass membrane protein</topology>
    </subcellularLocation>
</comment>
<evidence type="ECO:0000256" key="6">
    <source>
        <dbReference type="ARBA" id="ARBA00022737"/>
    </source>
</evidence>
<dbReference type="SUPFAM" id="SSF49313">
    <property type="entry name" value="Cadherin-like"/>
    <property type="match status" value="17"/>
</dbReference>
<dbReference type="PRINTS" id="PR00205">
    <property type="entry name" value="CADHERIN"/>
</dbReference>
<evidence type="ECO:0000256" key="11">
    <source>
        <dbReference type="ARBA" id="ARBA00023157"/>
    </source>
</evidence>
<dbReference type="Pfam" id="PF00028">
    <property type="entry name" value="Cadherin"/>
    <property type="match status" value="15"/>
</dbReference>
<gene>
    <name evidence="15" type="ORF">FSP39_004214</name>
</gene>
<keyword evidence="3" id="KW-0245">EGF-like domain</keyword>
<keyword evidence="7 13" id="KW-0106">Calcium</keyword>
<keyword evidence="10" id="KW-0472">Membrane</keyword>
<dbReference type="Gene3D" id="2.60.40.60">
    <property type="entry name" value="Cadherins"/>
    <property type="match status" value="17"/>
</dbReference>
<feature type="domain" description="Cadherin" evidence="14">
    <location>
        <begin position="1003"/>
        <end position="1104"/>
    </location>
</feature>
<evidence type="ECO:0000256" key="13">
    <source>
        <dbReference type="PROSITE-ProRule" id="PRU00043"/>
    </source>
</evidence>
<feature type="domain" description="Cadherin" evidence="14">
    <location>
        <begin position="1525"/>
        <end position="1628"/>
    </location>
</feature>
<evidence type="ECO:0000256" key="7">
    <source>
        <dbReference type="ARBA" id="ARBA00022837"/>
    </source>
</evidence>
<feature type="domain" description="Cadherin" evidence="14">
    <location>
        <begin position="1629"/>
        <end position="1729"/>
    </location>
</feature>
<dbReference type="FunFam" id="2.60.40.60:FF:000116">
    <property type="entry name" value="Dachsous cadherin-related 2"/>
    <property type="match status" value="1"/>
</dbReference>
<evidence type="ECO:0000313" key="16">
    <source>
        <dbReference type="Proteomes" id="UP001186944"/>
    </source>
</evidence>
<feature type="domain" description="Cadherin" evidence="14">
    <location>
        <begin position="199"/>
        <end position="285"/>
    </location>
</feature>
<dbReference type="FunFam" id="2.60.40.60:FF:000013">
    <property type="entry name" value="Cadherin EGF LAG seven-pass G-type receptor"/>
    <property type="match status" value="2"/>
</dbReference>
<feature type="domain" description="Cadherin" evidence="14">
    <location>
        <begin position="7"/>
        <end position="78"/>
    </location>
</feature>
<evidence type="ECO:0000256" key="8">
    <source>
        <dbReference type="ARBA" id="ARBA00022889"/>
    </source>
</evidence>
<dbReference type="FunFam" id="2.60.40.60:FF:000033">
    <property type="entry name" value="FAT atypical cadherin 1"/>
    <property type="match status" value="1"/>
</dbReference>
<dbReference type="FunFam" id="2.60.40.60:FF:000181">
    <property type="entry name" value="Predicted protein"/>
    <property type="match status" value="2"/>
</dbReference>
<dbReference type="FunFam" id="2.60.40.60:FF:000020">
    <property type="entry name" value="Dachsous cadherin-related 1b"/>
    <property type="match status" value="2"/>
</dbReference>
<feature type="domain" description="Cadherin" evidence="14">
    <location>
        <begin position="1320"/>
        <end position="1424"/>
    </location>
</feature>
<evidence type="ECO:0000256" key="1">
    <source>
        <dbReference type="ARBA" id="ARBA00004162"/>
    </source>
</evidence>
<feature type="domain" description="Cadherin" evidence="14">
    <location>
        <begin position="396"/>
        <end position="502"/>
    </location>
</feature>
<name>A0AA88YAH9_PINIB</name>
<dbReference type="PANTHER" id="PTHR24028">
    <property type="entry name" value="CADHERIN-87A"/>
    <property type="match status" value="1"/>
</dbReference>
<dbReference type="GO" id="GO:0005886">
    <property type="term" value="C:plasma membrane"/>
    <property type="evidence" value="ECO:0007669"/>
    <property type="project" value="UniProtKB-SubCell"/>
</dbReference>
<evidence type="ECO:0000313" key="15">
    <source>
        <dbReference type="EMBL" id="KAK3101524.1"/>
    </source>
</evidence>
<keyword evidence="11" id="KW-1015">Disulfide bond</keyword>
<feature type="domain" description="Cadherin" evidence="14">
    <location>
        <begin position="502"/>
        <end position="605"/>
    </location>
</feature>
<dbReference type="FunFam" id="2.60.40.60:FF:000092">
    <property type="entry name" value="Protocadherin 8"/>
    <property type="match status" value="1"/>
</dbReference>
<keyword evidence="8" id="KW-0130">Cell adhesion</keyword>
<dbReference type="InterPro" id="IPR015919">
    <property type="entry name" value="Cadherin-like_sf"/>
</dbReference>
<feature type="non-terminal residue" evidence="15">
    <location>
        <position position="1"/>
    </location>
</feature>
<dbReference type="PANTHER" id="PTHR24028:SF328">
    <property type="entry name" value="CADHERIN-3"/>
    <property type="match status" value="1"/>
</dbReference>
<feature type="domain" description="Cadherin" evidence="14">
    <location>
        <begin position="76"/>
        <end position="184"/>
    </location>
</feature>
<dbReference type="SMART" id="SM00112">
    <property type="entry name" value="CA"/>
    <property type="match status" value="16"/>
</dbReference>